<evidence type="ECO:0000256" key="6">
    <source>
        <dbReference type="SAM" id="MobiDB-lite"/>
    </source>
</evidence>
<keyword evidence="5" id="KW-0472">Membrane</keyword>
<dbReference type="EMBL" id="MCFL01000014">
    <property type="protein sequence ID" value="ORZ37129.1"/>
    <property type="molecule type" value="Genomic_DNA"/>
</dbReference>
<reference evidence="8 9" key="1">
    <citation type="submission" date="2016-07" db="EMBL/GenBank/DDBJ databases">
        <title>Pervasive Adenine N6-methylation of Active Genes in Fungi.</title>
        <authorList>
            <consortium name="DOE Joint Genome Institute"/>
            <person name="Mondo S.J."/>
            <person name="Dannebaum R.O."/>
            <person name="Kuo R.C."/>
            <person name="Labutti K."/>
            <person name="Haridas S."/>
            <person name="Kuo A."/>
            <person name="Salamov A."/>
            <person name="Ahrendt S.R."/>
            <person name="Lipzen A."/>
            <person name="Sullivan W."/>
            <person name="Andreopoulos W.B."/>
            <person name="Clum A."/>
            <person name="Lindquist E."/>
            <person name="Daum C."/>
            <person name="Ramamoorthy G.K."/>
            <person name="Gryganskyi A."/>
            <person name="Culley D."/>
            <person name="Magnuson J.K."/>
            <person name="James T.Y."/>
            <person name="O'Malley M.A."/>
            <person name="Stajich J.E."/>
            <person name="Spatafora J.W."/>
            <person name="Visel A."/>
            <person name="Grigoriev I.V."/>
        </authorList>
    </citation>
    <scope>NUCLEOTIDE SEQUENCE [LARGE SCALE GENOMIC DNA]</scope>
    <source>
        <strain evidence="8 9">PL171</strain>
    </source>
</reference>
<keyword evidence="3" id="KW-0812">Transmembrane</keyword>
<dbReference type="Pfam" id="PF04884">
    <property type="entry name" value="UVB_sens_prot"/>
    <property type="match status" value="1"/>
</dbReference>
<comment type="similarity">
    <text evidence="2">Belongs to the RUS1 family.</text>
</comment>
<evidence type="ECO:0000256" key="2">
    <source>
        <dbReference type="ARBA" id="ARBA00007558"/>
    </source>
</evidence>
<organism evidence="8 9">
    <name type="scientific">Catenaria anguillulae PL171</name>
    <dbReference type="NCBI Taxonomy" id="765915"/>
    <lineage>
        <taxon>Eukaryota</taxon>
        <taxon>Fungi</taxon>
        <taxon>Fungi incertae sedis</taxon>
        <taxon>Blastocladiomycota</taxon>
        <taxon>Blastocladiomycetes</taxon>
        <taxon>Blastocladiales</taxon>
        <taxon>Catenariaceae</taxon>
        <taxon>Catenaria</taxon>
    </lineage>
</organism>
<keyword evidence="4" id="KW-1133">Transmembrane helix</keyword>
<dbReference type="PANTHER" id="PTHR12770">
    <property type="entry name" value="RUS1 FAMILY PROTEIN C16ORF58"/>
    <property type="match status" value="1"/>
</dbReference>
<dbReference type="GO" id="GO:0016020">
    <property type="term" value="C:membrane"/>
    <property type="evidence" value="ECO:0007669"/>
    <property type="project" value="UniProtKB-SubCell"/>
</dbReference>
<evidence type="ECO:0000313" key="9">
    <source>
        <dbReference type="Proteomes" id="UP000193411"/>
    </source>
</evidence>
<evidence type="ECO:0000256" key="4">
    <source>
        <dbReference type="ARBA" id="ARBA00022989"/>
    </source>
</evidence>
<dbReference type="PANTHER" id="PTHR12770:SF31">
    <property type="entry name" value="RUS FAMILY MEMBER 1"/>
    <property type="match status" value="1"/>
</dbReference>
<evidence type="ECO:0000259" key="7">
    <source>
        <dbReference type="Pfam" id="PF04884"/>
    </source>
</evidence>
<evidence type="ECO:0000313" key="8">
    <source>
        <dbReference type="EMBL" id="ORZ37129.1"/>
    </source>
</evidence>
<evidence type="ECO:0000256" key="3">
    <source>
        <dbReference type="ARBA" id="ARBA00022692"/>
    </source>
</evidence>
<comment type="caution">
    <text evidence="8">The sequence shown here is derived from an EMBL/GenBank/DDBJ whole genome shotgun (WGS) entry which is preliminary data.</text>
</comment>
<feature type="domain" description="Protein root UVB sensitive/RUS" evidence="7">
    <location>
        <begin position="170"/>
        <end position="337"/>
    </location>
</feature>
<dbReference type="AlphaFoldDB" id="A0A1Y2HRG9"/>
<dbReference type="Proteomes" id="UP000193411">
    <property type="component" value="Unassembled WGS sequence"/>
</dbReference>
<feature type="compositionally biased region" description="Low complexity" evidence="6">
    <location>
        <begin position="439"/>
        <end position="451"/>
    </location>
</feature>
<sequence length="464" mass="49359">MFPLVLLARPAAWPTAHYQQLVIAARAGRGPFALPPACPGRVRQVSTSPILQHPRANDPASTQGTQPIRPPTAADDGGKILLPASTVAPIATGKSAAKVSQPAISVSPTAGLHVTSTQVSESVHGRLRIYDVPIPATSTDPDSLPSKLQWTWRTSDGEKDHGASQLIDPRRMLPFLRSTFLPVGYPHSVHPSYLRFHAWKFAETAVGACIYVLSHQALLSALNVGATQSAGVQAAMAAGSAAAVQLILKDGLGEIGKLVLIQKFSSQFDSRLKTWKLAGEAASVAGVLFSMLTVVAPSSAWFLPLASIGGALKSFYITLWSTVHASFARQWAARANLRERYVLRWSPSSGLAGGNDEQASGSGSVGIALRSDAKARDIAQSVFHAVVLHQARGDVEAAYAKVQQVFPKFYAELMSSPHWDSKRVYFDDRGVRYSLPTKGSASSGELAAEAGGVKEEASEQLDTL</sequence>
<evidence type="ECO:0000256" key="5">
    <source>
        <dbReference type="ARBA" id="ARBA00023136"/>
    </source>
</evidence>
<evidence type="ECO:0000256" key="1">
    <source>
        <dbReference type="ARBA" id="ARBA00004370"/>
    </source>
</evidence>
<gene>
    <name evidence="8" type="ORF">BCR44DRAFT_26831</name>
</gene>
<name>A0A1Y2HRG9_9FUNG</name>
<comment type="subcellular location">
    <subcellularLocation>
        <location evidence="1">Membrane</location>
    </subcellularLocation>
</comment>
<proteinExistence type="inferred from homology"/>
<keyword evidence="9" id="KW-1185">Reference proteome</keyword>
<dbReference type="OrthoDB" id="19606at2759"/>
<accession>A0A1Y2HRG9</accession>
<protein>
    <submittedName>
        <fullName evidence="8">Vitamin B6 photo-protection and homoeostasis-domain-containing protein</fullName>
    </submittedName>
</protein>
<feature type="region of interest" description="Disordered" evidence="6">
    <location>
        <begin position="436"/>
        <end position="464"/>
    </location>
</feature>
<feature type="region of interest" description="Disordered" evidence="6">
    <location>
        <begin position="51"/>
        <end position="79"/>
    </location>
</feature>
<dbReference type="InterPro" id="IPR006968">
    <property type="entry name" value="RUS_fam"/>
</dbReference>
<dbReference type="InterPro" id="IPR054549">
    <property type="entry name" value="UVB_sens_RUS_dom"/>
</dbReference>